<feature type="domain" description="DUF3806" evidence="1">
    <location>
        <begin position="59"/>
        <end position="122"/>
    </location>
</feature>
<dbReference type="RefSeq" id="WP_145226364.1">
    <property type="nucleotide sequence ID" value="NZ_VIVQ01000001.1"/>
</dbReference>
<dbReference type="OrthoDB" id="5142870at2"/>
<evidence type="ECO:0000259" key="1">
    <source>
        <dbReference type="Pfam" id="PF12713"/>
    </source>
</evidence>
<reference evidence="2 3" key="1">
    <citation type="submission" date="2019-06" db="EMBL/GenBank/DDBJ databases">
        <title>Sequencing the genomes of 1000 actinobacteria strains.</title>
        <authorList>
            <person name="Klenk H.-P."/>
        </authorList>
    </citation>
    <scope>NUCLEOTIDE SEQUENCE [LARGE SCALE GENOMIC DNA]</scope>
    <source>
        <strain evidence="2 3">DSM 19560</strain>
    </source>
</reference>
<organism evidence="2 3">
    <name type="scientific">Rudaeicoccus suwonensis</name>
    <dbReference type="NCBI Taxonomy" id="657409"/>
    <lineage>
        <taxon>Bacteria</taxon>
        <taxon>Bacillati</taxon>
        <taxon>Actinomycetota</taxon>
        <taxon>Actinomycetes</taxon>
        <taxon>Micrococcales</taxon>
        <taxon>Dermacoccaceae</taxon>
        <taxon>Rudaeicoccus</taxon>
    </lineage>
</organism>
<dbReference type="Pfam" id="PF12713">
    <property type="entry name" value="DUF3806"/>
    <property type="match status" value="1"/>
</dbReference>
<dbReference type="InterPro" id="IPR024266">
    <property type="entry name" value="DUF3806"/>
</dbReference>
<evidence type="ECO:0000313" key="3">
    <source>
        <dbReference type="Proteomes" id="UP000318297"/>
    </source>
</evidence>
<dbReference type="EMBL" id="VIVQ01000001">
    <property type="protein sequence ID" value="TWE12387.1"/>
    <property type="molecule type" value="Genomic_DNA"/>
</dbReference>
<dbReference type="Proteomes" id="UP000318297">
    <property type="component" value="Unassembled WGS sequence"/>
</dbReference>
<proteinExistence type="predicted"/>
<accession>A0A561E9X3</accession>
<gene>
    <name evidence="2" type="ORF">BKA23_1190</name>
</gene>
<sequence>MADGDITVRPLDRIAQRALTGWLGDAHAAGIDVDDIDSIGGAYDDYVHEMLLTPADERSDPTAFLTMIGMALGEHLRRNSSLHWRIVSDSHGTDLALASADDLGVLYPVDPVAEAWSAQQRGWLPEFATGVLGQLGAAWS</sequence>
<protein>
    <submittedName>
        <fullName evidence="2">Uncharacterized protein DUF3806</fullName>
    </submittedName>
</protein>
<comment type="caution">
    <text evidence="2">The sequence shown here is derived from an EMBL/GenBank/DDBJ whole genome shotgun (WGS) entry which is preliminary data.</text>
</comment>
<dbReference type="AlphaFoldDB" id="A0A561E9X3"/>
<keyword evidence="3" id="KW-1185">Reference proteome</keyword>
<name>A0A561E9X3_9MICO</name>
<evidence type="ECO:0000313" key="2">
    <source>
        <dbReference type="EMBL" id="TWE12387.1"/>
    </source>
</evidence>